<organism evidence="1 2">
    <name type="scientific">Suillus discolor</name>
    <dbReference type="NCBI Taxonomy" id="1912936"/>
    <lineage>
        <taxon>Eukaryota</taxon>
        <taxon>Fungi</taxon>
        <taxon>Dikarya</taxon>
        <taxon>Basidiomycota</taxon>
        <taxon>Agaricomycotina</taxon>
        <taxon>Agaricomycetes</taxon>
        <taxon>Agaricomycetidae</taxon>
        <taxon>Boletales</taxon>
        <taxon>Suillineae</taxon>
        <taxon>Suillaceae</taxon>
        <taxon>Suillus</taxon>
    </lineage>
</organism>
<keyword evidence="2" id="KW-1185">Reference proteome</keyword>
<comment type="caution">
    <text evidence="1">The sequence shown here is derived from an EMBL/GenBank/DDBJ whole genome shotgun (WGS) entry which is preliminary data.</text>
</comment>
<dbReference type="EMBL" id="JABBWM010000075">
    <property type="protein sequence ID" value="KAG2095298.1"/>
    <property type="molecule type" value="Genomic_DNA"/>
</dbReference>
<evidence type="ECO:0000313" key="2">
    <source>
        <dbReference type="Proteomes" id="UP000823399"/>
    </source>
</evidence>
<name>A0A9P7JNZ1_9AGAM</name>
<dbReference type="GeneID" id="64696439"/>
<evidence type="ECO:0000313" key="1">
    <source>
        <dbReference type="EMBL" id="KAG2095298.1"/>
    </source>
</evidence>
<gene>
    <name evidence="1" type="ORF">F5147DRAFT_656944</name>
</gene>
<proteinExistence type="predicted"/>
<dbReference type="RefSeq" id="XP_041287813.1">
    <property type="nucleotide sequence ID" value="XM_041434180.1"/>
</dbReference>
<protein>
    <submittedName>
        <fullName evidence="1">Uncharacterized protein</fullName>
    </submittedName>
</protein>
<dbReference type="Proteomes" id="UP000823399">
    <property type="component" value="Unassembled WGS sequence"/>
</dbReference>
<accession>A0A9P7JNZ1</accession>
<sequence>MSFHSFWNMKLLPVKWDAAKLGCDIAYVTNSEGDPEINWKKSKSYEILAANELCTGTQEDGDAIVRGMASHCALAKVHISRASYGRAICLIGDIYGGLAGAINEGAAVTARACVDGAVGLVKKWEPTDLLSKNNFGMTIEDDGMIQDTEPNVREPDVSTKPLARVIALGYQSSQNKLQGVNDEKITGLYQKPGLARETSWVVRGVPG</sequence>
<dbReference type="AlphaFoldDB" id="A0A9P7JNZ1"/>
<reference evidence="1" key="1">
    <citation type="journal article" date="2020" name="New Phytol.">
        <title>Comparative genomics reveals dynamic genome evolution in host specialist ectomycorrhizal fungi.</title>
        <authorList>
            <person name="Lofgren L.A."/>
            <person name="Nguyen N.H."/>
            <person name="Vilgalys R."/>
            <person name="Ruytinx J."/>
            <person name="Liao H.L."/>
            <person name="Branco S."/>
            <person name="Kuo A."/>
            <person name="LaButti K."/>
            <person name="Lipzen A."/>
            <person name="Andreopoulos W."/>
            <person name="Pangilinan J."/>
            <person name="Riley R."/>
            <person name="Hundley H."/>
            <person name="Na H."/>
            <person name="Barry K."/>
            <person name="Grigoriev I.V."/>
            <person name="Stajich J.E."/>
            <person name="Kennedy P.G."/>
        </authorList>
    </citation>
    <scope>NUCLEOTIDE SEQUENCE</scope>
    <source>
        <strain evidence="1">FC423</strain>
    </source>
</reference>